<dbReference type="Proteomes" id="UP000009319">
    <property type="component" value="Unassembled WGS sequence"/>
</dbReference>
<evidence type="ECO:0000313" key="2">
    <source>
        <dbReference type="Proteomes" id="UP000009319"/>
    </source>
</evidence>
<dbReference type="eggNOG" id="ENOG5032HVC">
    <property type="taxonomic scope" value="Bacteria"/>
</dbReference>
<keyword evidence="2" id="KW-1185">Reference proteome</keyword>
<dbReference type="EMBL" id="CANI01000009">
    <property type="protein sequence ID" value="CCM75105.1"/>
    <property type="molecule type" value="Genomic_DNA"/>
</dbReference>
<protein>
    <recommendedName>
        <fullName evidence="3">Tetratricopeptide repeat protein</fullName>
    </recommendedName>
</protein>
<proteinExistence type="predicted"/>
<evidence type="ECO:0000313" key="1">
    <source>
        <dbReference type="EMBL" id="CCM75105.1"/>
    </source>
</evidence>
<name>K0PUN0_9HYPH</name>
<sequence>MQGANGDPLQSARLVRAAIIRSDFETAETLTQNVLKTGHLPTPNARSITHFLDALIDPADTQFETQLSGWVRESPASMVAHLLRAKFYYDAGWYRRGHGYINTVSEQGVKEFSDVMGKGEQDVDRALQIDASEPYLQLLRLDILLGTGYSDKMGRALQESISKFPTFFAPYDVVLSALQPKWGGNIEIMFSFVDHFRSTAPDGIATKLLDLDVYRYLLSTASLQCQDDSENSDYQHLSECVREFMKTNMTAEREGRVVEALSALGQRDDYIATKTVEDILSAMIDTAGSEIYVGPTLQAAANGYKSDTRLREDSDSHNHYIIDCLVARTWLRRGNLDNALSKYQEALRHLPLAKFPSTHEQDAASAEIKGQIAKVYSRQGRYPESIDVAREAVALGGNSESQLYVCYGYFQQKNYQAAVKECAELASDQENGMSARYWRGSAFRALHDDDNAIKEFSAVAASKNTWRASAAIGLSMIYFGRNDNPSALNVLNKYDYLYDLKLTDRADVAVAFNNRCYAYMELGDLKKALDDCTSSLANGNIPDAYEKQQELLNRMASR</sequence>
<dbReference type="InterPro" id="IPR011990">
    <property type="entry name" value="TPR-like_helical_dom_sf"/>
</dbReference>
<dbReference type="HOGENOM" id="CLU_447503_0_0_5"/>
<dbReference type="Gene3D" id="1.25.40.10">
    <property type="entry name" value="Tetratricopeptide repeat domain"/>
    <property type="match status" value="1"/>
</dbReference>
<dbReference type="STRING" id="1211777.BN77_2266"/>
<comment type="caution">
    <text evidence="1">The sequence shown here is derived from an EMBL/GenBank/DDBJ whole genome shotgun (WGS) entry which is preliminary data.</text>
</comment>
<gene>
    <name evidence="1" type="ORF">BN77_2266</name>
</gene>
<dbReference type="SUPFAM" id="SSF48452">
    <property type="entry name" value="TPR-like"/>
    <property type="match status" value="1"/>
</dbReference>
<dbReference type="AlphaFoldDB" id="K0PUN0"/>
<dbReference type="SMART" id="SM00028">
    <property type="entry name" value="TPR"/>
    <property type="match status" value="3"/>
</dbReference>
<organism evidence="1 2">
    <name type="scientific">Rhizobium mesoamericanum STM3625</name>
    <dbReference type="NCBI Taxonomy" id="1211777"/>
    <lineage>
        <taxon>Bacteria</taxon>
        <taxon>Pseudomonadati</taxon>
        <taxon>Pseudomonadota</taxon>
        <taxon>Alphaproteobacteria</taxon>
        <taxon>Hyphomicrobiales</taxon>
        <taxon>Rhizobiaceae</taxon>
        <taxon>Rhizobium/Agrobacterium group</taxon>
        <taxon>Rhizobium</taxon>
    </lineage>
</organism>
<accession>K0PUN0</accession>
<reference evidence="1 2" key="1">
    <citation type="journal article" date="2013" name="Genome Announc.">
        <title>Draft Genome Sequence of Rhizobium mesoamericanum STM3625, a Nitrogen-Fixing Symbiont of Mimosa pudica Isolated in French Guiana (South America).</title>
        <authorList>
            <person name="Moulin L."/>
            <person name="Mornico D."/>
            <person name="Melkonian R."/>
            <person name="Klonowska A."/>
        </authorList>
    </citation>
    <scope>NUCLEOTIDE SEQUENCE [LARGE SCALE GENOMIC DNA]</scope>
    <source>
        <strain evidence="1 2">STM3625</strain>
    </source>
</reference>
<dbReference type="InterPro" id="IPR019734">
    <property type="entry name" value="TPR_rpt"/>
</dbReference>
<evidence type="ECO:0008006" key="3">
    <source>
        <dbReference type="Google" id="ProtNLM"/>
    </source>
</evidence>